<dbReference type="Gene3D" id="3.40.630.30">
    <property type="match status" value="1"/>
</dbReference>
<accession>A0A1R3T5Q5</accession>
<dbReference type="GO" id="GO:0016747">
    <property type="term" value="F:acyltransferase activity, transferring groups other than amino-acyl groups"/>
    <property type="evidence" value="ECO:0007669"/>
    <property type="project" value="InterPro"/>
</dbReference>
<dbReference type="InterPro" id="IPR000182">
    <property type="entry name" value="GNAT_dom"/>
</dbReference>
<dbReference type="AlphaFoldDB" id="A0A1R3T5Q5"/>
<feature type="domain" description="N-acetyltransferase" evidence="1">
    <location>
        <begin position="62"/>
        <end position="210"/>
    </location>
</feature>
<dbReference type="Pfam" id="PF00583">
    <property type="entry name" value="Acetyltransf_1"/>
    <property type="match status" value="1"/>
</dbReference>
<dbReference type="STRING" id="1642647.PSM36_2736"/>
<dbReference type="EMBL" id="LT605205">
    <property type="protein sequence ID" value="SCD21532.1"/>
    <property type="molecule type" value="Genomic_DNA"/>
</dbReference>
<organism evidence="2 3">
    <name type="scientific">Proteiniphilum saccharofermentans</name>
    <dbReference type="NCBI Taxonomy" id="1642647"/>
    <lineage>
        <taxon>Bacteria</taxon>
        <taxon>Pseudomonadati</taxon>
        <taxon>Bacteroidota</taxon>
        <taxon>Bacteroidia</taxon>
        <taxon>Bacteroidales</taxon>
        <taxon>Dysgonomonadaceae</taxon>
        <taxon>Proteiniphilum</taxon>
    </lineage>
</organism>
<name>A0A1R3T5Q5_9BACT</name>
<dbReference type="SUPFAM" id="SSF55729">
    <property type="entry name" value="Acyl-CoA N-acyltransferases (Nat)"/>
    <property type="match status" value="1"/>
</dbReference>
<gene>
    <name evidence="2" type="ORF">PSM36_2736</name>
</gene>
<protein>
    <submittedName>
        <fullName evidence="2">N-acetylglutamate synthase</fullName>
    </submittedName>
</protein>
<keyword evidence="3" id="KW-1185">Reference proteome</keyword>
<proteinExistence type="predicted"/>
<reference evidence="2 3" key="1">
    <citation type="submission" date="2016-08" db="EMBL/GenBank/DDBJ databases">
        <authorList>
            <person name="Seilhamer J.J."/>
        </authorList>
    </citation>
    <scope>NUCLEOTIDE SEQUENCE [LARGE SCALE GENOMIC DNA]</scope>
    <source>
        <strain evidence="2">M3/6</strain>
    </source>
</reference>
<dbReference type="Proteomes" id="UP000187464">
    <property type="component" value="Chromosome I"/>
</dbReference>
<dbReference type="PROSITE" id="PS51186">
    <property type="entry name" value="GNAT"/>
    <property type="match status" value="1"/>
</dbReference>
<evidence type="ECO:0000313" key="3">
    <source>
        <dbReference type="Proteomes" id="UP000187464"/>
    </source>
</evidence>
<evidence type="ECO:0000313" key="2">
    <source>
        <dbReference type="EMBL" id="SCD21532.1"/>
    </source>
</evidence>
<sequence>MQPDENIFFTYTLPQSNSFSPTMLLTYTEAPVSVSFPLLSFFAFGHHSTNNPLIFYCFRMNVIIHIANSGYVGYAQEICDLIYESAQARGTGIAKRSAEYIAEKIEAGKAVIALDGDKLVGFAYIETFSHNRFVANSGLVVHPDYRNQGLAKKIKRKIFDLSRKLYPNAKIFSITTGLAVMKMNTELGFKPVTFSELTDDEEFWKGCQGCRNFDILQRNNYKMCLCTGLLYDPKAHPVQQASPFAKKVVKPVIKIKKTNKLHKR</sequence>
<dbReference type="CDD" id="cd04301">
    <property type="entry name" value="NAT_SF"/>
    <property type="match status" value="1"/>
</dbReference>
<dbReference type="InterPro" id="IPR016181">
    <property type="entry name" value="Acyl_CoA_acyltransferase"/>
</dbReference>
<dbReference type="KEGG" id="psac:PSM36_2736"/>
<evidence type="ECO:0000259" key="1">
    <source>
        <dbReference type="PROSITE" id="PS51186"/>
    </source>
</evidence>